<dbReference type="PIRSF" id="PIRSF014753">
    <property type="entry name" value="UCP014753"/>
    <property type="match status" value="1"/>
</dbReference>
<gene>
    <name evidence="2" type="ORF">DNH61_06570</name>
</gene>
<dbReference type="InterPro" id="IPR049349">
    <property type="entry name" value="DUF2264_N"/>
</dbReference>
<dbReference type="EMBL" id="QKRB01000036">
    <property type="protein sequence ID" value="PZD96856.1"/>
    <property type="molecule type" value="Genomic_DNA"/>
</dbReference>
<dbReference type="Pfam" id="PF10022">
    <property type="entry name" value="DUF2264"/>
    <property type="match status" value="1"/>
</dbReference>
<accession>A0A2W1LCH5</accession>
<protein>
    <recommendedName>
        <fullName evidence="1">DUF2264 domain-containing protein</fullName>
    </recommendedName>
</protein>
<dbReference type="PANTHER" id="PTHR35339">
    <property type="entry name" value="LINALOOL DEHYDRATASE_ISOMERASE DOMAIN-CONTAINING PROTEIN"/>
    <property type="match status" value="1"/>
</dbReference>
<dbReference type="Proteomes" id="UP000249522">
    <property type="component" value="Unassembled WGS sequence"/>
</dbReference>
<feature type="domain" description="DUF2264" evidence="1">
    <location>
        <begin position="6"/>
        <end position="362"/>
    </location>
</feature>
<dbReference type="InterPro" id="IPR016624">
    <property type="entry name" value="UCP014753"/>
</dbReference>
<reference evidence="2 3" key="1">
    <citation type="submission" date="2018-06" db="EMBL/GenBank/DDBJ databases">
        <title>Paenibacillus imtechensis sp. nov.</title>
        <authorList>
            <person name="Pinnaka A.K."/>
            <person name="Singh H."/>
            <person name="Kaur M."/>
        </authorList>
    </citation>
    <scope>NUCLEOTIDE SEQUENCE [LARGE SCALE GENOMIC DNA]</scope>
    <source>
        <strain evidence="2 3">SMB1</strain>
    </source>
</reference>
<dbReference type="AlphaFoldDB" id="A0A2W1LCH5"/>
<evidence type="ECO:0000313" key="2">
    <source>
        <dbReference type="EMBL" id="PZD96856.1"/>
    </source>
</evidence>
<proteinExistence type="predicted"/>
<organism evidence="2 3">
    <name type="scientific">Paenibacillus sambharensis</name>
    <dbReference type="NCBI Taxonomy" id="1803190"/>
    <lineage>
        <taxon>Bacteria</taxon>
        <taxon>Bacillati</taxon>
        <taxon>Bacillota</taxon>
        <taxon>Bacilli</taxon>
        <taxon>Bacillales</taxon>
        <taxon>Paenibacillaceae</taxon>
        <taxon>Paenibacillus</taxon>
    </lineage>
</organism>
<evidence type="ECO:0000259" key="1">
    <source>
        <dbReference type="Pfam" id="PF10022"/>
    </source>
</evidence>
<sequence length="380" mass="43200">MEGKADRQYWIDTMLQIVSPVLESCSRRQLKANMPVHGKLEDRPSYTYLEAVGRSLMGVAPWLEGQAQDSEEERTRAHYASLARKTIESIVDPDSPDYCNFTDGHQPIVDAAFLAHAILRAPNELWGKLDEPVQQHVVRALEQTRTRKPFFSNWLLFGAMIESALFKMGAAWDRMRVDFALKQHDQWYLGDGMYSDGPEYHADYYNSYVIQPMLVDIIETVGDLEPDWTALREPILRRAVRYGDIQEKLISPEGAFPAYGRSITYRFGAFQHLAQMALQHRLADHIHPAQVRCALGKVIRRMMEVPGNFDDNGWLQIGFCGHQPDLGEVYISTGSLYLCSAVFLPLGLPEEDPFWSGEPLPWSSCRIWTGGPVPIDRALV</sequence>
<keyword evidence="3" id="KW-1185">Reference proteome</keyword>
<dbReference type="OrthoDB" id="9813465at2"/>
<comment type="caution">
    <text evidence="2">The sequence shown here is derived from an EMBL/GenBank/DDBJ whole genome shotgun (WGS) entry which is preliminary data.</text>
</comment>
<name>A0A2W1LCH5_9BACL</name>
<dbReference type="RefSeq" id="WP_111145867.1">
    <property type="nucleotide sequence ID" value="NZ_QKRB01000036.1"/>
</dbReference>
<evidence type="ECO:0000313" key="3">
    <source>
        <dbReference type="Proteomes" id="UP000249522"/>
    </source>
</evidence>
<dbReference type="PANTHER" id="PTHR35339:SF3">
    <property type="entry name" value="DUF2264 DOMAIN-CONTAINING PROTEIN"/>
    <property type="match status" value="1"/>
</dbReference>